<keyword evidence="2" id="KW-1185">Reference proteome</keyword>
<gene>
    <name evidence="1" type="ORF">SAMN05421548_1832</name>
</gene>
<evidence type="ECO:0000313" key="2">
    <source>
        <dbReference type="Proteomes" id="UP000198908"/>
    </source>
</evidence>
<protein>
    <submittedName>
        <fullName evidence="1">Uncharacterized protein</fullName>
    </submittedName>
</protein>
<feature type="non-terminal residue" evidence="1">
    <location>
        <position position="192"/>
    </location>
</feature>
<dbReference type="Proteomes" id="UP000198908">
    <property type="component" value="Unassembled WGS sequence"/>
</dbReference>
<accession>A0A1G7DT61</accession>
<organism evidence="1 2">
    <name type="scientific">Paraburkholderia lycopersici</name>
    <dbReference type="NCBI Taxonomy" id="416944"/>
    <lineage>
        <taxon>Bacteria</taxon>
        <taxon>Pseudomonadati</taxon>
        <taxon>Pseudomonadota</taxon>
        <taxon>Betaproteobacteria</taxon>
        <taxon>Burkholderiales</taxon>
        <taxon>Burkholderiaceae</taxon>
        <taxon>Paraburkholderia</taxon>
    </lineage>
</organism>
<dbReference type="EMBL" id="FMYQ01000083">
    <property type="protein sequence ID" value="SDE54641.1"/>
    <property type="molecule type" value="Genomic_DNA"/>
</dbReference>
<reference evidence="2" key="1">
    <citation type="submission" date="2016-09" db="EMBL/GenBank/DDBJ databases">
        <authorList>
            <person name="Varghese N."/>
            <person name="Submissions S."/>
        </authorList>
    </citation>
    <scope>NUCLEOTIDE SEQUENCE [LARGE SCALE GENOMIC DNA]</scope>
    <source>
        <strain evidence="2">TNe-862</strain>
    </source>
</reference>
<name>A0A1G7DT61_9BURK</name>
<dbReference type="AlphaFoldDB" id="A0A1G7DT61"/>
<sequence length="192" mass="21290">MHLCPWPLERLTQVIDEARTDNGSSQGQQRNMNVETTLETNAQFTETGKLRMRALDYPAIPAEPLLTFHATAADTGRDAALPQVTTAACKVIAFVRMQLARTFARLSVQARYRRNGIKRALECHRIMPVGTRDRDGQRNAARIYDDVPFRPELAPVCRVGAVSWPPGAGNTGGIKTRPFPVNLVMLTQAAKH</sequence>
<evidence type="ECO:0000313" key="1">
    <source>
        <dbReference type="EMBL" id="SDE54641.1"/>
    </source>
</evidence>
<proteinExistence type="predicted"/>